<dbReference type="PANTHER" id="PTHR41287:SF1">
    <property type="entry name" value="PROTEIN YMFN"/>
    <property type="match status" value="1"/>
</dbReference>
<dbReference type="Gene3D" id="3.40.50.300">
    <property type="entry name" value="P-loop containing nucleotide triphosphate hydrolases"/>
    <property type="match status" value="1"/>
</dbReference>
<sequence length="546" mass="59791">MTAWSLACPDWIARIQAGRTLVPDLPLLKGEAERAVTIFNRLRLPDVPGRPPLSTAGGDWQRDIVRALFGSWDGTERHIREIFALVPKKNAKTTAGAAIMVTALLMNRRPRAEFIIVAPTQDVSDLAYRQAVGMIEADAVLAAKFHVQEHLKRITYRPTNAFLKVKSFDPKIVTGTKPAGILLDELHVIAEAPDADRVIGQIRGGLISQPEGFLITITTQSERPPSGVFRAELMKARKVRDGILQAPILPVLYEFPPEVEWRDPANWKMVTPNDGRSITVARLIPDYRAAVEAGEEELRRWASQHLNVEIGLALLSDAWAGAEHWEPQADPDLTLDQLLRRADVVTIGIDGGGLDDLLGLSVIGRDAITRDWLLWSRAWAHPVVLERRKSEAARLTDFARDGDLRIVGRLGEDLEEVADLVADIDRAGLLHAVGLDPVGIGGIVDAMAERHITGDRVVGIPQGWRISGAIKTLERKLADGTLWHPGQALMAWCVGNARVEPRGNAITITKQAAGKAKIDPLVAAFNAAELMSRNPEARSAPAVFVI</sequence>
<name>A0A9X9WS26_9PROT</name>
<dbReference type="InterPro" id="IPR046462">
    <property type="entry name" value="TerL_nuclease"/>
</dbReference>
<evidence type="ECO:0000259" key="2">
    <source>
        <dbReference type="Pfam" id="PF20441"/>
    </source>
</evidence>
<comment type="caution">
    <text evidence="3">The sequence shown here is derived from an EMBL/GenBank/DDBJ whole genome shotgun (WGS) entry which is preliminary data.</text>
</comment>
<accession>A0A9X9WS26</accession>
<dbReference type="Proteomes" id="UP001138751">
    <property type="component" value="Unassembled WGS sequence"/>
</dbReference>
<reference evidence="3" key="1">
    <citation type="submission" date="2020-01" db="EMBL/GenBank/DDBJ databases">
        <authorList>
            <person name="Rat A."/>
        </authorList>
    </citation>
    <scope>NUCLEOTIDE SEQUENCE</scope>
    <source>
        <strain evidence="3">LMG 31231</strain>
    </source>
</reference>
<keyword evidence="4" id="KW-1185">Reference proteome</keyword>
<evidence type="ECO:0000313" key="3">
    <source>
        <dbReference type="EMBL" id="MBR0669955.1"/>
    </source>
</evidence>
<organism evidence="3 4">
    <name type="scientific">Neoroseomonas soli</name>
    <dbReference type="NCBI Taxonomy" id="1081025"/>
    <lineage>
        <taxon>Bacteria</taxon>
        <taxon>Pseudomonadati</taxon>
        <taxon>Pseudomonadota</taxon>
        <taxon>Alphaproteobacteria</taxon>
        <taxon>Acetobacterales</taxon>
        <taxon>Acetobacteraceae</taxon>
        <taxon>Neoroseomonas</taxon>
    </lineage>
</organism>
<evidence type="ECO:0000313" key="4">
    <source>
        <dbReference type="Proteomes" id="UP001138751"/>
    </source>
</evidence>
<dbReference type="InterPro" id="IPR005021">
    <property type="entry name" value="Terminase_largesu-like"/>
</dbReference>
<feature type="domain" description="Terminase large subunit-like endonuclease" evidence="2">
    <location>
        <begin position="253"/>
        <end position="527"/>
    </location>
</feature>
<evidence type="ECO:0000259" key="1">
    <source>
        <dbReference type="Pfam" id="PF03354"/>
    </source>
</evidence>
<proteinExistence type="predicted"/>
<reference evidence="3" key="2">
    <citation type="journal article" date="2021" name="Syst. Appl. Microbiol.">
        <title>Roseomonas hellenica sp. nov., isolated from roots of wild-growing Alkanna tinctoria.</title>
        <authorList>
            <person name="Rat A."/>
            <person name="Naranjo H.D."/>
            <person name="Lebbe L."/>
            <person name="Cnockaert M."/>
            <person name="Krigas N."/>
            <person name="Grigoriadou K."/>
            <person name="Maloupa E."/>
            <person name="Willems A."/>
        </authorList>
    </citation>
    <scope>NUCLEOTIDE SEQUENCE</scope>
    <source>
        <strain evidence="3">LMG 31231</strain>
    </source>
</reference>
<dbReference type="PANTHER" id="PTHR41287">
    <property type="match status" value="1"/>
</dbReference>
<dbReference type="GO" id="GO:0004519">
    <property type="term" value="F:endonuclease activity"/>
    <property type="evidence" value="ECO:0007669"/>
    <property type="project" value="InterPro"/>
</dbReference>
<dbReference type="Pfam" id="PF20441">
    <property type="entry name" value="TerL_nuclease"/>
    <property type="match status" value="1"/>
</dbReference>
<dbReference type="InterPro" id="IPR046461">
    <property type="entry name" value="TerL_ATPase"/>
</dbReference>
<dbReference type="InterPro" id="IPR027417">
    <property type="entry name" value="P-loop_NTPase"/>
</dbReference>
<dbReference type="EMBL" id="JAAEDM010000003">
    <property type="protein sequence ID" value="MBR0669955.1"/>
    <property type="molecule type" value="Genomic_DNA"/>
</dbReference>
<dbReference type="Pfam" id="PF03354">
    <property type="entry name" value="TerL_ATPase"/>
    <property type="match status" value="1"/>
</dbReference>
<protein>
    <submittedName>
        <fullName evidence="3">Terminase large subunit</fullName>
    </submittedName>
</protein>
<gene>
    <name evidence="3" type="ORF">GXW76_02105</name>
</gene>
<dbReference type="AlphaFoldDB" id="A0A9X9WS26"/>
<feature type="domain" description="Terminase large subunit-like ATPase" evidence="1">
    <location>
        <begin position="59"/>
        <end position="220"/>
    </location>
</feature>